<proteinExistence type="predicted"/>
<reference evidence="1" key="1">
    <citation type="journal article" date="2020" name="Stud. Mycol.">
        <title>101 Dothideomycetes genomes: a test case for predicting lifestyles and emergence of pathogens.</title>
        <authorList>
            <person name="Haridas S."/>
            <person name="Albert R."/>
            <person name="Binder M."/>
            <person name="Bloem J."/>
            <person name="Labutti K."/>
            <person name="Salamov A."/>
            <person name="Andreopoulos B."/>
            <person name="Baker S."/>
            <person name="Barry K."/>
            <person name="Bills G."/>
            <person name="Bluhm B."/>
            <person name="Cannon C."/>
            <person name="Castanera R."/>
            <person name="Culley D."/>
            <person name="Daum C."/>
            <person name="Ezra D."/>
            <person name="Gonzalez J."/>
            <person name="Henrissat B."/>
            <person name="Kuo A."/>
            <person name="Liang C."/>
            <person name="Lipzen A."/>
            <person name="Lutzoni F."/>
            <person name="Magnuson J."/>
            <person name="Mondo S."/>
            <person name="Nolan M."/>
            <person name="Ohm R."/>
            <person name="Pangilinan J."/>
            <person name="Park H.-J."/>
            <person name="Ramirez L."/>
            <person name="Alfaro M."/>
            <person name="Sun H."/>
            <person name="Tritt A."/>
            <person name="Yoshinaga Y."/>
            <person name="Zwiers L.-H."/>
            <person name="Turgeon B."/>
            <person name="Goodwin S."/>
            <person name="Spatafora J."/>
            <person name="Crous P."/>
            <person name="Grigoriev I."/>
        </authorList>
    </citation>
    <scope>NUCLEOTIDE SEQUENCE</scope>
    <source>
        <strain evidence="1">CBS 125425</strain>
    </source>
</reference>
<gene>
    <name evidence="1" type="ORF">EJ04DRAFT_196508</name>
</gene>
<evidence type="ECO:0000313" key="1">
    <source>
        <dbReference type="EMBL" id="KAF2740317.1"/>
    </source>
</evidence>
<sequence>MFMFAADCGHVNDDVAIQVCTWDIPSQLNHLGRVLSHRSRVHRRLCLLGETILMTVGGSRYQKSFTQNLLVEALLFGTLGESSSSPMDLVDDIAIQACVLRAGCCHGGWRLELLTLGRRTRWTRSFVEALLLGMLAEPSCSTMDLALLILRSSRSAPCVITARVRGNEGTRCWIQCSQRQ</sequence>
<comment type="caution">
    <text evidence="1">The sequence shown here is derived from an EMBL/GenBank/DDBJ whole genome shotgun (WGS) entry which is preliminary data.</text>
</comment>
<accession>A0A9P4RBH3</accession>
<dbReference type="Proteomes" id="UP000799444">
    <property type="component" value="Unassembled WGS sequence"/>
</dbReference>
<evidence type="ECO:0000313" key="2">
    <source>
        <dbReference type="Proteomes" id="UP000799444"/>
    </source>
</evidence>
<protein>
    <submittedName>
        <fullName evidence="1">Uncharacterized protein</fullName>
    </submittedName>
</protein>
<dbReference type="AlphaFoldDB" id="A0A9P4RBH3"/>
<name>A0A9P4RBH3_9PLEO</name>
<keyword evidence="2" id="KW-1185">Reference proteome</keyword>
<organism evidence="1 2">
    <name type="scientific">Polyplosphaeria fusca</name>
    <dbReference type="NCBI Taxonomy" id="682080"/>
    <lineage>
        <taxon>Eukaryota</taxon>
        <taxon>Fungi</taxon>
        <taxon>Dikarya</taxon>
        <taxon>Ascomycota</taxon>
        <taxon>Pezizomycotina</taxon>
        <taxon>Dothideomycetes</taxon>
        <taxon>Pleosporomycetidae</taxon>
        <taxon>Pleosporales</taxon>
        <taxon>Tetraplosphaeriaceae</taxon>
        <taxon>Polyplosphaeria</taxon>
    </lineage>
</organism>
<dbReference type="EMBL" id="ML996100">
    <property type="protein sequence ID" value="KAF2740317.1"/>
    <property type="molecule type" value="Genomic_DNA"/>
</dbReference>